<reference evidence="1 2" key="1">
    <citation type="submission" date="2019-11" db="EMBL/GenBank/DDBJ databases">
        <title>Whole-genome sequence of a the green, strictly anaerobic photosynthetic bacterium Heliobacillus mobilis DSM 6151.</title>
        <authorList>
            <person name="Kyndt J.A."/>
            <person name="Meyer T.E."/>
        </authorList>
    </citation>
    <scope>NUCLEOTIDE SEQUENCE [LARGE SCALE GENOMIC DNA]</scope>
    <source>
        <strain evidence="1 2">DSM 6151</strain>
    </source>
</reference>
<dbReference type="EMBL" id="WNKU01000001">
    <property type="protein sequence ID" value="MTV47729.1"/>
    <property type="molecule type" value="Genomic_DNA"/>
</dbReference>
<organism evidence="1 2">
    <name type="scientific">Heliobacterium mobile</name>
    <name type="common">Heliobacillus mobilis</name>
    <dbReference type="NCBI Taxonomy" id="28064"/>
    <lineage>
        <taxon>Bacteria</taxon>
        <taxon>Bacillati</taxon>
        <taxon>Bacillota</taxon>
        <taxon>Clostridia</taxon>
        <taxon>Eubacteriales</taxon>
        <taxon>Heliobacteriaceae</taxon>
        <taxon>Heliobacterium</taxon>
    </lineage>
</organism>
<dbReference type="OrthoDB" id="2082726at2"/>
<protein>
    <submittedName>
        <fullName evidence="1">Uncharacterized protein</fullName>
    </submittedName>
</protein>
<keyword evidence="2" id="KW-1185">Reference proteome</keyword>
<gene>
    <name evidence="1" type="ORF">GJ688_01870</name>
</gene>
<comment type="caution">
    <text evidence="1">The sequence shown here is derived from an EMBL/GenBank/DDBJ whole genome shotgun (WGS) entry which is preliminary data.</text>
</comment>
<dbReference type="AlphaFoldDB" id="A0A6I3SCI6"/>
<dbReference type="Proteomes" id="UP000430670">
    <property type="component" value="Unassembled WGS sequence"/>
</dbReference>
<name>A0A6I3SCI6_HELMO</name>
<accession>A0A6I3SCI6</accession>
<sequence length="111" mass="12628">MWFKSEGHKSTYQKLMTKANRTTDDCFYASAIYLLSAIDHKDVSRFISPDEIDFTNLRQVCSPWSNSEKSLVYLANALFNNEQADVADCFRSLDSKNIAAALEALRMRYGG</sequence>
<proteinExistence type="predicted"/>
<evidence type="ECO:0000313" key="1">
    <source>
        <dbReference type="EMBL" id="MTV47729.1"/>
    </source>
</evidence>
<dbReference type="RefSeq" id="WP_155474803.1">
    <property type="nucleotide sequence ID" value="NZ_WNKU01000001.1"/>
</dbReference>
<evidence type="ECO:0000313" key="2">
    <source>
        <dbReference type="Proteomes" id="UP000430670"/>
    </source>
</evidence>